<proteinExistence type="predicted"/>
<reference evidence="3 4" key="1">
    <citation type="submission" date="2019-01" db="EMBL/GenBank/DDBJ databases">
        <title>Sequencing of cultivated peanut Arachis hypogaea provides insights into genome evolution and oil improvement.</title>
        <authorList>
            <person name="Chen X."/>
        </authorList>
    </citation>
    <scope>NUCLEOTIDE SEQUENCE [LARGE SCALE GENOMIC DNA]</scope>
    <source>
        <strain evidence="4">cv. Fuhuasheng</strain>
        <tissue evidence="3">Leaves</tissue>
    </source>
</reference>
<organism evidence="3 4">
    <name type="scientific">Arachis hypogaea</name>
    <name type="common">Peanut</name>
    <dbReference type="NCBI Taxonomy" id="3818"/>
    <lineage>
        <taxon>Eukaryota</taxon>
        <taxon>Viridiplantae</taxon>
        <taxon>Streptophyta</taxon>
        <taxon>Embryophyta</taxon>
        <taxon>Tracheophyta</taxon>
        <taxon>Spermatophyta</taxon>
        <taxon>Magnoliopsida</taxon>
        <taxon>eudicotyledons</taxon>
        <taxon>Gunneridae</taxon>
        <taxon>Pentapetalae</taxon>
        <taxon>rosids</taxon>
        <taxon>fabids</taxon>
        <taxon>Fabales</taxon>
        <taxon>Fabaceae</taxon>
        <taxon>Papilionoideae</taxon>
        <taxon>50 kb inversion clade</taxon>
        <taxon>dalbergioids sensu lato</taxon>
        <taxon>Dalbergieae</taxon>
        <taxon>Pterocarpus clade</taxon>
        <taxon>Arachis</taxon>
    </lineage>
</organism>
<dbReference type="EMBL" id="SDMP01000011">
    <property type="protein sequence ID" value="RYR29854.1"/>
    <property type="molecule type" value="Genomic_DNA"/>
</dbReference>
<evidence type="ECO:0000313" key="4">
    <source>
        <dbReference type="Proteomes" id="UP000289738"/>
    </source>
</evidence>
<dbReference type="Pfam" id="PF10536">
    <property type="entry name" value="PMD"/>
    <property type="match status" value="1"/>
</dbReference>
<evidence type="ECO:0000256" key="1">
    <source>
        <dbReference type="SAM" id="MobiDB-lite"/>
    </source>
</evidence>
<evidence type="ECO:0000259" key="2">
    <source>
        <dbReference type="Pfam" id="PF10536"/>
    </source>
</evidence>
<evidence type="ECO:0000313" key="3">
    <source>
        <dbReference type="EMBL" id="RYR29854.1"/>
    </source>
</evidence>
<feature type="region of interest" description="Disordered" evidence="1">
    <location>
        <begin position="1"/>
        <end position="23"/>
    </location>
</feature>
<accession>A0A445ATV7</accession>
<dbReference type="Proteomes" id="UP000289738">
    <property type="component" value="Chromosome B01"/>
</dbReference>
<sequence length="235" mass="26742">MAASSSQVAAQDKGKSPMAQQPTLPTLQILNQINDEIIGDPQPQIDDPRLLIPFNVGGETHCFVDPIHDLERANKRLHYFPNAQGEDLLISQNLDISFFINPQKSFKNNSKITPRGADFKSWHRHNEPVTDDEHVAFLFYWLNAIVFCSRSVQMQKLFLPFAALLHRENNFNLAKLVLGQLFEELGNFVNCLQKHSSISTGGLLWLFQFWLNAVFEKFMQKNGDSSSGKQHNEGF</sequence>
<gene>
    <name evidence="3" type="ORF">Ahy_B01g054428</name>
</gene>
<dbReference type="AlphaFoldDB" id="A0A445ATV7"/>
<feature type="domain" description="Aminotransferase-like plant mobile" evidence="2">
    <location>
        <begin position="122"/>
        <end position="220"/>
    </location>
</feature>
<protein>
    <recommendedName>
        <fullName evidence="2">Aminotransferase-like plant mobile domain-containing protein</fullName>
    </recommendedName>
</protein>
<keyword evidence="4" id="KW-1185">Reference proteome</keyword>
<dbReference type="InterPro" id="IPR019557">
    <property type="entry name" value="AminoTfrase-like_pln_mobile"/>
</dbReference>
<comment type="caution">
    <text evidence="3">The sequence shown here is derived from an EMBL/GenBank/DDBJ whole genome shotgun (WGS) entry which is preliminary data.</text>
</comment>
<name>A0A445ATV7_ARAHY</name>